<comment type="subcellular location">
    <subcellularLocation>
        <location evidence="1">Cytoplasm</location>
        <location evidence="1">Cytoskeleton</location>
        <location evidence="1">Cilium basal body</location>
    </subcellularLocation>
</comment>
<gene>
    <name evidence="8" type="ORF">BCR36DRAFT_356030</name>
</gene>
<feature type="compositionally biased region" description="Acidic residues" evidence="7">
    <location>
        <begin position="1"/>
        <end position="15"/>
    </location>
</feature>
<comment type="caution">
    <text evidence="8">The sequence shown here is derived from an EMBL/GenBank/DDBJ whole genome shotgun (WGS) entry which is preliminary data.</text>
</comment>
<dbReference type="STRING" id="1754191.A0A1Y1V6Q7"/>
<dbReference type="OrthoDB" id="2119217at2759"/>
<reference evidence="8 9" key="2">
    <citation type="submission" date="2016-08" db="EMBL/GenBank/DDBJ databases">
        <title>Pervasive Adenine N6-methylation of Active Genes in Fungi.</title>
        <authorList>
            <consortium name="DOE Joint Genome Institute"/>
            <person name="Mondo S.J."/>
            <person name="Dannebaum R.O."/>
            <person name="Kuo R.C."/>
            <person name="Labutti K."/>
            <person name="Haridas S."/>
            <person name="Kuo A."/>
            <person name="Salamov A."/>
            <person name="Ahrendt S.R."/>
            <person name="Lipzen A."/>
            <person name="Sullivan W."/>
            <person name="Andreopoulos W.B."/>
            <person name="Clum A."/>
            <person name="Lindquist E."/>
            <person name="Daum C."/>
            <person name="Ramamoorthy G.K."/>
            <person name="Gryganskyi A."/>
            <person name="Culley D."/>
            <person name="Magnuson J.K."/>
            <person name="James T.Y."/>
            <person name="O'Malley M.A."/>
            <person name="Stajich J.E."/>
            <person name="Spatafora J.W."/>
            <person name="Visel A."/>
            <person name="Grigoriev I.V."/>
        </authorList>
    </citation>
    <scope>NUCLEOTIDE SEQUENCE [LARGE SCALE GENOMIC DNA]</scope>
    <source>
        <strain evidence="9">finn</strain>
    </source>
</reference>
<dbReference type="GO" id="GO:0005815">
    <property type="term" value="C:microtubule organizing center"/>
    <property type="evidence" value="ECO:0007669"/>
    <property type="project" value="TreeGrafter"/>
</dbReference>
<organism evidence="8 9">
    <name type="scientific">Piromyces finnis</name>
    <dbReference type="NCBI Taxonomy" id="1754191"/>
    <lineage>
        <taxon>Eukaryota</taxon>
        <taxon>Fungi</taxon>
        <taxon>Fungi incertae sedis</taxon>
        <taxon>Chytridiomycota</taxon>
        <taxon>Chytridiomycota incertae sedis</taxon>
        <taxon>Neocallimastigomycetes</taxon>
        <taxon>Neocallimastigales</taxon>
        <taxon>Neocallimastigaceae</taxon>
        <taxon>Piromyces</taxon>
    </lineage>
</organism>
<dbReference type="AlphaFoldDB" id="A0A1Y1V6Q7"/>
<dbReference type="GO" id="GO:0031514">
    <property type="term" value="C:motile cilium"/>
    <property type="evidence" value="ECO:0007669"/>
    <property type="project" value="TreeGrafter"/>
</dbReference>
<evidence type="ECO:0008006" key="10">
    <source>
        <dbReference type="Google" id="ProtNLM"/>
    </source>
</evidence>
<dbReference type="InterPro" id="IPR022088">
    <property type="entry name" value="Intraflagellar_transp_cmplxB"/>
</dbReference>
<dbReference type="GO" id="GO:0060271">
    <property type="term" value="P:cilium assembly"/>
    <property type="evidence" value="ECO:0007669"/>
    <property type="project" value="TreeGrafter"/>
</dbReference>
<feature type="compositionally biased region" description="Acidic residues" evidence="7">
    <location>
        <begin position="36"/>
        <end position="47"/>
    </location>
</feature>
<dbReference type="EMBL" id="MCFH01000031">
    <property type="protein sequence ID" value="ORX47362.1"/>
    <property type="molecule type" value="Genomic_DNA"/>
</dbReference>
<keyword evidence="9" id="KW-1185">Reference proteome</keyword>
<proteinExistence type="inferred from homology"/>
<evidence type="ECO:0000256" key="7">
    <source>
        <dbReference type="SAM" id="MobiDB-lite"/>
    </source>
</evidence>
<evidence type="ECO:0000256" key="6">
    <source>
        <dbReference type="ARBA" id="ARBA00023273"/>
    </source>
</evidence>
<evidence type="ECO:0000256" key="1">
    <source>
        <dbReference type="ARBA" id="ARBA00004120"/>
    </source>
</evidence>
<evidence type="ECO:0000256" key="5">
    <source>
        <dbReference type="ARBA" id="ARBA00023212"/>
    </source>
</evidence>
<keyword evidence="4" id="KW-0969">Cilium</keyword>
<accession>A0A1Y1V6Q7</accession>
<dbReference type="GO" id="GO:0042073">
    <property type="term" value="P:intraciliary transport"/>
    <property type="evidence" value="ECO:0007669"/>
    <property type="project" value="InterPro"/>
</dbReference>
<protein>
    <recommendedName>
        <fullName evidence="10">Intraflagellar transport protein 46 homolog</fullName>
    </recommendedName>
</protein>
<dbReference type="Pfam" id="PF12317">
    <property type="entry name" value="IFT46_B_C"/>
    <property type="match status" value="1"/>
</dbReference>
<dbReference type="PANTHER" id="PTHR13376:SF0">
    <property type="entry name" value="INTRAFLAGELLAR TRANSPORT PROTEIN 46 HOMOLOG"/>
    <property type="match status" value="1"/>
</dbReference>
<reference evidence="8 9" key="1">
    <citation type="submission" date="2016-08" db="EMBL/GenBank/DDBJ databases">
        <title>Genomes of anaerobic fungi encode conserved fungal cellulosomes for biomass hydrolysis.</title>
        <authorList>
            <consortium name="DOE Joint Genome Institute"/>
            <person name="Haitjema C.H."/>
            <person name="Gilmore S.P."/>
            <person name="Henske J.K."/>
            <person name="Solomon K.V."/>
            <person name="De Groot R."/>
            <person name="Kuo A."/>
            <person name="Mondo S.J."/>
            <person name="Salamov A.A."/>
            <person name="Labutti K."/>
            <person name="Zhao Z."/>
            <person name="Chiniquy J."/>
            <person name="Barry K."/>
            <person name="Brewer H.M."/>
            <person name="Purvine S.O."/>
            <person name="Wright A.T."/>
            <person name="Boxma B."/>
            <person name="Van Alen T."/>
            <person name="Hackstein J.H."/>
            <person name="Baker S.E."/>
            <person name="Grigoriev I.V."/>
            <person name="O'Malley M.A."/>
        </authorList>
    </citation>
    <scope>NUCLEOTIDE SEQUENCE [LARGE SCALE GENOMIC DNA]</scope>
    <source>
        <strain evidence="9">finn</strain>
    </source>
</reference>
<dbReference type="PANTHER" id="PTHR13376">
    <property type="entry name" value="INTRAFLAGELLAR TRANSPORT PROTEIN 46 HOMOLOG"/>
    <property type="match status" value="1"/>
</dbReference>
<keyword evidence="3" id="KW-0963">Cytoplasm</keyword>
<dbReference type="Proteomes" id="UP000193719">
    <property type="component" value="Unassembled WGS sequence"/>
</dbReference>
<keyword evidence="5" id="KW-0206">Cytoskeleton</keyword>
<feature type="region of interest" description="Disordered" evidence="7">
    <location>
        <begin position="1"/>
        <end position="110"/>
    </location>
</feature>
<evidence type="ECO:0000313" key="9">
    <source>
        <dbReference type="Proteomes" id="UP000193719"/>
    </source>
</evidence>
<name>A0A1Y1V6Q7_9FUNG</name>
<dbReference type="GO" id="GO:0030992">
    <property type="term" value="C:intraciliary transport particle B"/>
    <property type="evidence" value="ECO:0007669"/>
    <property type="project" value="TreeGrafter"/>
</dbReference>
<evidence type="ECO:0000256" key="2">
    <source>
        <dbReference type="ARBA" id="ARBA00007700"/>
    </source>
</evidence>
<comment type="similarity">
    <text evidence="2">Belongs to the IFT46 family.</text>
</comment>
<evidence type="ECO:0000256" key="3">
    <source>
        <dbReference type="ARBA" id="ARBA00022490"/>
    </source>
</evidence>
<evidence type="ECO:0000256" key="4">
    <source>
        <dbReference type="ARBA" id="ARBA00023069"/>
    </source>
</evidence>
<sequence length="348" mass="39881">MFDSDSETSDNDESYNELVSKTKNLNFSTTRVDNNYYDEELEVSDDGESSKMSNYHGDSPPTHPISESEEEYDHSDDEDAHVTLRSTNDIGYSGEYESKSKYLDTDNLSPDDEDYTKKYELMGNVNDEIKELFSFIDQYKPLDIKLDTELKPFIPDYIPAVGDIDAFIKIPRCDNEVDTLGLTCVDEPSGKQSDPSVLDLRLRAITKSSTNSELKVRSLSSEDISEDPSLIDTWISNINELHETKPRNNVIYTRRMPDIEDLMQVWPSEIEEGLNNIELPSADLDLPLIDYIHLLLILLDIPISSENQKINEISEMNSRTTIESLHVMFTLYSEFKNSQHFKAMKHLN</sequence>
<evidence type="ECO:0000313" key="8">
    <source>
        <dbReference type="EMBL" id="ORX47362.1"/>
    </source>
</evidence>
<feature type="compositionally biased region" description="Acidic residues" evidence="7">
    <location>
        <begin position="67"/>
        <end position="79"/>
    </location>
</feature>
<keyword evidence="6" id="KW-0966">Cell projection</keyword>
<feature type="compositionally biased region" description="Polar residues" evidence="7">
    <location>
        <begin position="19"/>
        <end position="33"/>
    </location>
</feature>